<dbReference type="CDD" id="cd00761">
    <property type="entry name" value="Glyco_tranf_GTA_type"/>
    <property type="match status" value="1"/>
</dbReference>
<name>A0A7K0KK11_9BACT</name>
<comment type="caution">
    <text evidence="2">The sequence shown here is derived from an EMBL/GenBank/DDBJ whole genome shotgun (WGS) entry which is preliminary data.</text>
</comment>
<dbReference type="Pfam" id="PF00535">
    <property type="entry name" value="Glycos_transf_2"/>
    <property type="match status" value="1"/>
</dbReference>
<evidence type="ECO:0000313" key="2">
    <source>
        <dbReference type="EMBL" id="MST85805.1"/>
    </source>
</evidence>
<dbReference type="EMBL" id="VUNG01000053">
    <property type="protein sequence ID" value="MST85805.1"/>
    <property type="molecule type" value="Genomic_DNA"/>
</dbReference>
<gene>
    <name evidence="2" type="ORF">FYJ73_14210</name>
</gene>
<proteinExistence type="predicted"/>
<dbReference type="GO" id="GO:0016740">
    <property type="term" value="F:transferase activity"/>
    <property type="evidence" value="ECO:0007669"/>
    <property type="project" value="UniProtKB-KW"/>
</dbReference>
<keyword evidence="2" id="KW-0808">Transferase</keyword>
<protein>
    <submittedName>
        <fullName evidence="2">Glycosyltransferase family 2 protein</fullName>
    </submittedName>
</protein>
<dbReference type="InterPro" id="IPR001173">
    <property type="entry name" value="Glyco_trans_2-like"/>
</dbReference>
<dbReference type="RefSeq" id="WP_154535405.1">
    <property type="nucleotide sequence ID" value="NZ_VUNG01000053.1"/>
</dbReference>
<reference evidence="2 3" key="1">
    <citation type="submission" date="2019-08" db="EMBL/GenBank/DDBJ databases">
        <title>In-depth cultivation of the pig gut microbiome towards novel bacterial diversity and tailored functional studies.</title>
        <authorList>
            <person name="Wylensek D."/>
            <person name="Hitch T.C.A."/>
            <person name="Clavel T."/>
        </authorList>
    </citation>
    <scope>NUCLEOTIDE SEQUENCE [LARGE SCALE GENOMIC DNA]</scope>
    <source>
        <strain evidence="2 3">LKV-178-WT-2A</strain>
    </source>
</reference>
<accession>A0A7K0KK11</accession>
<dbReference type="Proteomes" id="UP000438914">
    <property type="component" value="Unassembled WGS sequence"/>
</dbReference>
<dbReference type="InterPro" id="IPR029044">
    <property type="entry name" value="Nucleotide-diphossugar_trans"/>
</dbReference>
<evidence type="ECO:0000313" key="3">
    <source>
        <dbReference type="Proteomes" id="UP000438914"/>
    </source>
</evidence>
<keyword evidence="3" id="KW-1185">Reference proteome</keyword>
<dbReference type="Gene3D" id="3.90.550.10">
    <property type="entry name" value="Spore Coat Polysaccharide Biosynthesis Protein SpsA, Chain A"/>
    <property type="match status" value="1"/>
</dbReference>
<dbReference type="SUPFAM" id="SSF53448">
    <property type="entry name" value="Nucleotide-diphospho-sugar transferases"/>
    <property type="match status" value="1"/>
</dbReference>
<sequence length="277" mass="31967">MTLSIIVTSQNRAKELSRFFGSINQQQGINLKEIQIIFVDQGDNKNLFSQLDDRIDKVYLTSQRCSLSKARNIALPFVKCDFLAFGDDDCWYTRNTLQQVFNEFSKGYDGVIGHGLDAEGKETNSQGFKKKLISRKDQCGAISYCIFMKYDKDLRFDENIGVGSPYRLSSGEETDYLLSYMEMHPDFKIIYKPNIIIHHPTGKRGNFSDTLHKDYEYARGWGYVLRKHKLPLNIFARSFLRPILGIVVFGLSGKLKRCQKSYLLLKGRLEGYKFQVK</sequence>
<organism evidence="2 3">
    <name type="scientific">Hallella mizrahii</name>
    <dbReference type="NCBI Taxonomy" id="2606637"/>
    <lineage>
        <taxon>Bacteria</taxon>
        <taxon>Pseudomonadati</taxon>
        <taxon>Bacteroidota</taxon>
        <taxon>Bacteroidia</taxon>
        <taxon>Bacteroidales</taxon>
        <taxon>Prevotellaceae</taxon>
        <taxon>Hallella</taxon>
    </lineage>
</organism>
<evidence type="ECO:0000259" key="1">
    <source>
        <dbReference type="Pfam" id="PF00535"/>
    </source>
</evidence>
<dbReference type="AlphaFoldDB" id="A0A7K0KK11"/>
<feature type="domain" description="Glycosyltransferase 2-like" evidence="1">
    <location>
        <begin position="4"/>
        <end position="126"/>
    </location>
</feature>